<reference evidence="1 3" key="1">
    <citation type="submission" date="2019-01" db="EMBL/GenBank/DDBJ databases">
        <title>Brevundimonas diminuta Genome sequencing and assembly.</title>
        <authorList>
            <person name="Chen H."/>
        </authorList>
    </citation>
    <scope>NUCLEOTIDE SEQUENCE [LARGE SCALE GENOMIC DNA]</scope>
    <source>
        <strain evidence="1">ATCC</strain>
        <strain evidence="3">ATCC(B) 19146</strain>
    </source>
</reference>
<accession>A0A410NVE0</accession>
<dbReference type="KEGG" id="bdm:EQG53_05405"/>
<keyword evidence="4" id="KW-1185">Reference proteome</keyword>
<name>A0A410NVE0_BREDI</name>
<organism evidence="1 3">
    <name type="scientific">Brevundimonas diminuta</name>
    <name type="common">Pseudomonas diminuta</name>
    <dbReference type="NCBI Taxonomy" id="293"/>
    <lineage>
        <taxon>Bacteria</taxon>
        <taxon>Pseudomonadati</taxon>
        <taxon>Pseudomonadota</taxon>
        <taxon>Alphaproteobacteria</taxon>
        <taxon>Caulobacterales</taxon>
        <taxon>Caulobacteraceae</taxon>
        <taxon>Brevundimonas</taxon>
    </lineage>
</organism>
<dbReference type="Proteomes" id="UP000287388">
    <property type="component" value="Chromosome"/>
</dbReference>
<dbReference type="Proteomes" id="UP000596117">
    <property type="component" value="Chromosome"/>
</dbReference>
<dbReference type="AlphaFoldDB" id="A0A410NVE0"/>
<reference evidence="2 4" key="2">
    <citation type="submission" date="2020-12" db="EMBL/GenBank/DDBJ databases">
        <title>FDA dAtabase for Regulatory Grade micrObial Sequences (FDA-ARGOS): Supporting development and validation of Infectious Disease Dx tests.</title>
        <authorList>
            <person name="Kerrigan L."/>
            <person name="Long C."/>
            <person name="Tallon L."/>
            <person name="Sadzewicz L."/>
            <person name="Zhao X."/>
            <person name="Boylan J."/>
            <person name="Ott S."/>
            <person name="Bowen H."/>
            <person name="Vavikolanu K."/>
            <person name="Mehta A."/>
            <person name="Aluvathingal J."/>
            <person name="Nadendla S."/>
            <person name="Yan Y."/>
            <person name="Sichtig H."/>
        </authorList>
    </citation>
    <scope>NUCLEOTIDE SEQUENCE [LARGE SCALE GENOMIC DNA]</scope>
    <source>
        <strain evidence="2 4">FDAARGOS_1026</strain>
    </source>
</reference>
<dbReference type="EMBL" id="CP035093">
    <property type="protein sequence ID" value="QAT13839.1"/>
    <property type="molecule type" value="Genomic_DNA"/>
</dbReference>
<dbReference type="EMBL" id="CP066026">
    <property type="protein sequence ID" value="QQB88797.1"/>
    <property type="molecule type" value="Genomic_DNA"/>
</dbReference>
<evidence type="ECO:0000313" key="2">
    <source>
        <dbReference type="EMBL" id="QQB88797.1"/>
    </source>
</evidence>
<dbReference type="RefSeq" id="WP_128719339.1">
    <property type="nucleotide sequence ID" value="NZ_BJNC01000010.1"/>
</dbReference>
<gene>
    <name evidence="1" type="ORF">EQG53_05405</name>
    <name evidence="2" type="ORF">I6H83_17025</name>
</gene>
<proteinExistence type="predicted"/>
<sequence>MSGDLRDFPTSLTRDNRAKGLMRELMEVIDSEESSLALSRLAAALRLASQQARGKSADIELTTKEIERAMNARPRRDPMIERLKRTVATPKRRWLA</sequence>
<evidence type="ECO:0000313" key="3">
    <source>
        <dbReference type="Proteomes" id="UP000287388"/>
    </source>
</evidence>
<protein>
    <submittedName>
        <fullName evidence="1">Uncharacterized protein</fullName>
    </submittedName>
</protein>
<evidence type="ECO:0000313" key="4">
    <source>
        <dbReference type="Proteomes" id="UP000596117"/>
    </source>
</evidence>
<evidence type="ECO:0000313" key="1">
    <source>
        <dbReference type="EMBL" id="QAT13839.1"/>
    </source>
</evidence>